<feature type="domain" description="PPM-type phosphatase" evidence="1">
    <location>
        <begin position="260"/>
        <end position="546"/>
    </location>
</feature>
<organism evidence="2 3">
    <name type="scientific">Desulfobacter latus</name>
    <dbReference type="NCBI Taxonomy" id="2292"/>
    <lineage>
        <taxon>Bacteria</taxon>
        <taxon>Pseudomonadati</taxon>
        <taxon>Thermodesulfobacteriota</taxon>
        <taxon>Desulfobacteria</taxon>
        <taxon>Desulfobacterales</taxon>
        <taxon>Desulfobacteraceae</taxon>
        <taxon>Desulfobacter</taxon>
    </lineage>
</organism>
<dbReference type="EMBL" id="JACADJ010000005">
    <property type="protein sequence ID" value="NWH03885.1"/>
    <property type="molecule type" value="Genomic_DNA"/>
</dbReference>
<protein>
    <submittedName>
        <fullName evidence="2">Protein phosphatase 2C domain-containing protein</fullName>
    </submittedName>
</protein>
<name>A0A850T4V0_9BACT</name>
<dbReference type="Gene3D" id="3.60.40.10">
    <property type="entry name" value="PPM-type phosphatase domain"/>
    <property type="match status" value="1"/>
</dbReference>
<dbReference type="SUPFAM" id="SSF81606">
    <property type="entry name" value="PP2C-like"/>
    <property type="match status" value="1"/>
</dbReference>
<dbReference type="Pfam" id="PF13672">
    <property type="entry name" value="PP2C_2"/>
    <property type="match status" value="1"/>
</dbReference>
<evidence type="ECO:0000313" key="2">
    <source>
        <dbReference type="EMBL" id="NWH03885.1"/>
    </source>
</evidence>
<dbReference type="PROSITE" id="PS51746">
    <property type="entry name" value="PPM_2"/>
    <property type="match status" value="1"/>
</dbReference>
<sequence length="550" mass="61270">MNTLIDEVTEKMVQGMKPYNDKEKELLTNHVKKKVKKIIQIDQSALPGEIAEMFSNEPGENPVPLIEFCTAKEGVLNDRAVNILSTLARWFDFLAGNRRPLFCILPECFKITAEGRLFVNKPIFEQCHPDEHGCINRAFIQNNRSRIHKDLVRKPEAILKAPGYYNRYTFIRVLAEILANVKKNTLAEVIGELKRCRHKQPALSPMLPDFLIEMLEAVSNDETLPDTCEGSLEKALHIVRKNPLVCNAHTELTQTHEMFAYTVTGVNKSGNDHEDCFFWSKVDSFSSLLLVADGVSTASIGSGYLAANNLRRSCELIYLDQFKQLAEETAKKINSGNQGVTPESWMHSAENLFSALADDANQRITDDMNILTQDGIPSEKDRQYPMCSTLTAAFVMGDQALLTSAGDSPALLYSPSRDIFSVLTVEDTVNSRKEFSLQETSGGEALMRVIGAAAYDEKTRRFVAESAKLTFYRVQLQPGDLLIIASDGIINGIQSSIQEERPAFLKKTVKKKCGEGSSLKEIVRAIVNLAEKGLSNDNITAAALLLKERK</sequence>
<reference evidence="2 3" key="1">
    <citation type="submission" date="2020-06" db="EMBL/GenBank/DDBJ databases">
        <title>High-quality draft genome of sulfate reducer Desulfobacter latus type strain AcrS2 isolated from marine sediment.</title>
        <authorList>
            <person name="Hoppe M."/>
            <person name="Larsen C.K."/>
            <person name="Marshall I.P.G."/>
            <person name="Schramm A."/>
            <person name="Marietou A.G."/>
        </authorList>
    </citation>
    <scope>NUCLEOTIDE SEQUENCE [LARGE SCALE GENOMIC DNA]</scope>
    <source>
        <strain evidence="2 3">AcRS2</strain>
    </source>
</reference>
<gene>
    <name evidence="2" type="ORF">HXW94_02565</name>
</gene>
<proteinExistence type="predicted"/>
<dbReference type="InterPro" id="IPR001932">
    <property type="entry name" value="PPM-type_phosphatase-like_dom"/>
</dbReference>
<dbReference type="AlphaFoldDB" id="A0A850T4V0"/>
<dbReference type="RefSeq" id="WP_218576536.1">
    <property type="nucleotide sequence ID" value="NZ_JACADJ010000005.1"/>
</dbReference>
<dbReference type="SMART" id="SM00332">
    <property type="entry name" value="PP2Cc"/>
    <property type="match status" value="1"/>
</dbReference>
<accession>A0A850T4V0</accession>
<keyword evidence="3" id="KW-1185">Reference proteome</keyword>
<comment type="caution">
    <text evidence="2">The sequence shown here is derived from an EMBL/GenBank/DDBJ whole genome shotgun (WGS) entry which is preliminary data.</text>
</comment>
<dbReference type="Proteomes" id="UP000553343">
    <property type="component" value="Unassembled WGS sequence"/>
</dbReference>
<evidence type="ECO:0000259" key="1">
    <source>
        <dbReference type="PROSITE" id="PS51746"/>
    </source>
</evidence>
<evidence type="ECO:0000313" key="3">
    <source>
        <dbReference type="Proteomes" id="UP000553343"/>
    </source>
</evidence>
<dbReference type="InterPro" id="IPR036457">
    <property type="entry name" value="PPM-type-like_dom_sf"/>
</dbReference>